<reference evidence="2 3" key="1">
    <citation type="journal article" date="2015" name="Plant Cell">
        <title>Oil accumulation by the oleaginous diatom Fistulifera solaris as revealed by the genome and transcriptome.</title>
        <authorList>
            <person name="Tanaka T."/>
            <person name="Maeda Y."/>
            <person name="Veluchamy A."/>
            <person name="Tanaka M."/>
            <person name="Abida H."/>
            <person name="Marechal E."/>
            <person name="Bowler C."/>
            <person name="Muto M."/>
            <person name="Sunaga Y."/>
            <person name="Tanaka M."/>
            <person name="Yoshino T."/>
            <person name="Taniguchi T."/>
            <person name="Fukuda Y."/>
            <person name="Nemoto M."/>
            <person name="Matsumoto M."/>
            <person name="Wong P.S."/>
            <person name="Aburatani S."/>
            <person name="Fujibuchi W."/>
        </authorList>
    </citation>
    <scope>NUCLEOTIDE SEQUENCE [LARGE SCALE GENOMIC DNA]</scope>
    <source>
        <strain evidence="2 3">JPCC DA0580</strain>
    </source>
</reference>
<feature type="compositionally biased region" description="Polar residues" evidence="1">
    <location>
        <begin position="1"/>
        <end position="14"/>
    </location>
</feature>
<comment type="caution">
    <text evidence="2">The sequence shown here is derived from an EMBL/GenBank/DDBJ whole genome shotgun (WGS) entry which is preliminary data.</text>
</comment>
<protein>
    <submittedName>
        <fullName evidence="2">Uncharacterized protein</fullName>
    </submittedName>
</protein>
<dbReference type="AlphaFoldDB" id="A0A1Z5KFT0"/>
<sequence length="281" mass="31720">MRNSERSISSLSPQSHEDSSCKQRTTSPEQSFSAAYQPPFGPSQSNDPLVDCDDFFANRVRPDNLSEFAPSLIEEADEVCPSSKKPVSILRVKHRNAWRPQAPLVSTAPLSAVVAGSDADTTSYPCSHSRSVTFAPQIMTGVKEIPNRYSLTKEEKDHMYCDVRTLNVEGDKRFVEREFECSRFCLDNVVEEDEFFRTHLGELTHPAQLCAYVFNVFGHLPVDTPMAGCSREEYLAYLKKYTADWHSAIAEGRFHPNMAAKAIQAVEAKRLRRRHRRAAQS</sequence>
<evidence type="ECO:0000313" key="2">
    <source>
        <dbReference type="EMBL" id="GAX25109.1"/>
    </source>
</evidence>
<dbReference type="EMBL" id="BDSP01000219">
    <property type="protein sequence ID" value="GAX25109.1"/>
    <property type="molecule type" value="Genomic_DNA"/>
</dbReference>
<accession>A0A1Z5KFT0</accession>
<keyword evidence="3" id="KW-1185">Reference proteome</keyword>
<feature type="region of interest" description="Disordered" evidence="1">
    <location>
        <begin position="1"/>
        <end position="48"/>
    </location>
</feature>
<organism evidence="2 3">
    <name type="scientific">Fistulifera solaris</name>
    <name type="common">Oleaginous diatom</name>
    <dbReference type="NCBI Taxonomy" id="1519565"/>
    <lineage>
        <taxon>Eukaryota</taxon>
        <taxon>Sar</taxon>
        <taxon>Stramenopiles</taxon>
        <taxon>Ochrophyta</taxon>
        <taxon>Bacillariophyta</taxon>
        <taxon>Bacillariophyceae</taxon>
        <taxon>Bacillariophycidae</taxon>
        <taxon>Naviculales</taxon>
        <taxon>Naviculaceae</taxon>
        <taxon>Fistulifera</taxon>
    </lineage>
</organism>
<name>A0A1Z5KFT0_FISSO</name>
<evidence type="ECO:0000256" key="1">
    <source>
        <dbReference type="SAM" id="MobiDB-lite"/>
    </source>
</evidence>
<feature type="compositionally biased region" description="Polar residues" evidence="1">
    <location>
        <begin position="22"/>
        <end position="34"/>
    </location>
</feature>
<dbReference type="InParanoid" id="A0A1Z5KFT0"/>
<dbReference type="Proteomes" id="UP000198406">
    <property type="component" value="Unassembled WGS sequence"/>
</dbReference>
<proteinExistence type="predicted"/>
<gene>
    <name evidence="2" type="ORF">FisN_10Lu313</name>
</gene>
<evidence type="ECO:0000313" key="3">
    <source>
        <dbReference type="Proteomes" id="UP000198406"/>
    </source>
</evidence>